<proteinExistence type="predicted"/>
<sequence>MTNPQYNDRTPETHQDRFTGDVMVRDIVLQFPKSADYFKEQRIDFCCGGARPLADAAAERGLNTDEVIGALHKLLEEHPVLEEEKVWNHADSAALVEHIVTKHHGYLREELPRIGQNVTKVFRVHGGDSPHLAELYNLYNKLQDELLQHTAKEEASEFPKLLAYDANPSEQSRMEVKNLLQVLEGEHDGAGELLRQIRQITDDFTPPAHACTTYRLTYARLEELEGMTFEHVHLENNILFPRYQ</sequence>
<dbReference type="Proteomes" id="UP000637643">
    <property type="component" value="Unassembled WGS sequence"/>
</dbReference>
<accession>A0A917FN83</accession>
<dbReference type="Pfam" id="PF04405">
    <property type="entry name" value="ScdA_N"/>
    <property type="match status" value="1"/>
</dbReference>
<dbReference type="PANTHER" id="PTHR36438:SF1">
    <property type="entry name" value="IRON-SULFUR CLUSTER REPAIR PROTEIN YTFE"/>
    <property type="match status" value="1"/>
</dbReference>
<keyword evidence="4" id="KW-0408">Iron</keyword>
<keyword evidence="3" id="KW-0479">Metal-binding</keyword>
<dbReference type="NCBIfam" id="TIGR03652">
    <property type="entry name" value="FeS_repair_RIC"/>
    <property type="match status" value="1"/>
</dbReference>
<feature type="domain" description="Hemerythrin-like" evidence="5">
    <location>
        <begin position="98"/>
        <end position="242"/>
    </location>
</feature>
<comment type="subcellular location">
    <subcellularLocation>
        <location evidence="1">Cytoplasm</location>
    </subcellularLocation>
</comment>
<dbReference type="Gene3D" id="1.10.3910.10">
    <property type="entry name" value="SP0561-like"/>
    <property type="match status" value="1"/>
</dbReference>
<keyword evidence="7" id="KW-1185">Reference proteome</keyword>
<dbReference type="AlphaFoldDB" id="A0A917FN83"/>
<evidence type="ECO:0000256" key="1">
    <source>
        <dbReference type="ARBA" id="ARBA00004496"/>
    </source>
</evidence>
<evidence type="ECO:0000313" key="6">
    <source>
        <dbReference type="EMBL" id="GGF92467.1"/>
    </source>
</evidence>
<evidence type="ECO:0000256" key="2">
    <source>
        <dbReference type="ARBA" id="ARBA00022490"/>
    </source>
</evidence>
<dbReference type="GO" id="GO:0005737">
    <property type="term" value="C:cytoplasm"/>
    <property type="evidence" value="ECO:0007669"/>
    <property type="project" value="UniProtKB-SubCell"/>
</dbReference>
<reference evidence="6" key="2">
    <citation type="submission" date="2020-09" db="EMBL/GenBank/DDBJ databases">
        <authorList>
            <person name="Sun Q."/>
            <person name="Zhou Y."/>
        </authorList>
    </citation>
    <scope>NUCLEOTIDE SEQUENCE</scope>
    <source>
        <strain evidence="6">CGMCC 1.16134</strain>
    </source>
</reference>
<comment type="caution">
    <text evidence="6">The sequence shown here is derived from an EMBL/GenBank/DDBJ whole genome shotgun (WGS) entry which is preliminary data.</text>
</comment>
<evidence type="ECO:0000256" key="3">
    <source>
        <dbReference type="ARBA" id="ARBA00022723"/>
    </source>
</evidence>
<dbReference type="EMBL" id="BMKR01000019">
    <property type="protein sequence ID" value="GGF92467.1"/>
    <property type="molecule type" value="Genomic_DNA"/>
</dbReference>
<reference evidence="6" key="1">
    <citation type="journal article" date="2014" name="Int. J. Syst. Evol. Microbiol.">
        <title>Complete genome sequence of Corynebacterium casei LMG S-19264T (=DSM 44701T), isolated from a smear-ripened cheese.</title>
        <authorList>
            <consortium name="US DOE Joint Genome Institute (JGI-PGF)"/>
            <person name="Walter F."/>
            <person name="Albersmeier A."/>
            <person name="Kalinowski J."/>
            <person name="Ruckert C."/>
        </authorList>
    </citation>
    <scope>NUCLEOTIDE SEQUENCE</scope>
    <source>
        <strain evidence="6">CGMCC 1.16134</strain>
    </source>
</reference>
<gene>
    <name evidence="6" type="ORF">GCM10010912_41830</name>
</gene>
<evidence type="ECO:0000256" key="4">
    <source>
        <dbReference type="ARBA" id="ARBA00023004"/>
    </source>
</evidence>
<organism evidence="6 7">
    <name type="scientific">Paenibacillus albidus</name>
    <dbReference type="NCBI Taxonomy" id="2041023"/>
    <lineage>
        <taxon>Bacteria</taxon>
        <taxon>Bacillati</taxon>
        <taxon>Bacillota</taxon>
        <taxon>Bacilli</taxon>
        <taxon>Bacillales</taxon>
        <taxon>Paenibacillaceae</taxon>
        <taxon>Paenibacillus</taxon>
    </lineage>
</organism>
<protein>
    <submittedName>
        <fullName evidence="6">Iron-sulfur cluster repair di-iron protein</fullName>
    </submittedName>
</protein>
<dbReference type="InterPro" id="IPR038062">
    <property type="entry name" value="ScdA-like_N_sf"/>
</dbReference>
<dbReference type="Pfam" id="PF01814">
    <property type="entry name" value="Hemerythrin"/>
    <property type="match status" value="1"/>
</dbReference>
<dbReference type="RefSeq" id="WP_189028309.1">
    <property type="nucleotide sequence ID" value="NZ_BMKR01000019.1"/>
</dbReference>
<evidence type="ECO:0000313" key="7">
    <source>
        <dbReference type="Proteomes" id="UP000637643"/>
    </source>
</evidence>
<dbReference type="Gene3D" id="1.20.120.520">
    <property type="entry name" value="nmb1532 protein domain like"/>
    <property type="match status" value="1"/>
</dbReference>
<evidence type="ECO:0000259" key="5">
    <source>
        <dbReference type="Pfam" id="PF01814"/>
    </source>
</evidence>
<keyword evidence="2" id="KW-0963">Cytoplasm</keyword>
<name>A0A917FN83_9BACL</name>
<dbReference type="InterPro" id="IPR019903">
    <property type="entry name" value="RIC_family"/>
</dbReference>
<dbReference type="InterPro" id="IPR012312">
    <property type="entry name" value="Hemerythrin-like"/>
</dbReference>
<dbReference type="GO" id="GO:0046872">
    <property type="term" value="F:metal ion binding"/>
    <property type="evidence" value="ECO:0007669"/>
    <property type="project" value="UniProtKB-KW"/>
</dbReference>
<dbReference type="PANTHER" id="PTHR36438">
    <property type="entry name" value="IRON-SULFUR CLUSTER REPAIR PROTEIN YTFE"/>
    <property type="match status" value="1"/>
</dbReference>